<keyword evidence="1" id="KW-1133">Transmembrane helix</keyword>
<evidence type="ECO:0000256" key="1">
    <source>
        <dbReference type="SAM" id="Phobius"/>
    </source>
</evidence>
<feature type="transmembrane region" description="Helical" evidence="1">
    <location>
        <begin position="12"/>
        <end position="31"/>
    </location>
</feature>
<feature type="transmembrane region" description="Helical" evidence="1">
    <location>
        <begin position="37"/>
        <end position="60"/>
    </location>
</feature>
<proteinExistence type="predicted"/>
<comment type="caution">
    <text evidence="2">The sequence shown here is derived from an EMBL/GenBank/DDBJ whole genome shotgun (WGS) entry which is preliminary data.</text>
</comment>
<keyword evidence="1" id="KW-0812">Transmembrane</keyword>
<keyword evidence="1" id="KW-0472">Membrane</keyword>
<dbReference type="EMBL" id="LAZR01061892">
    <property type="protein sequence ID" value="KKK62654.1"/>
    <property type="molecule type" value="Genomic_DNA"/>
</dbReference>
<protein>
    <submittedName>
        <fullName evidence="2">Uncharacterized protein</fullName>
    </submittedName>
</protein>
<name>A0A0F8Z8A1_9ZZZZ</name>
<gene>
    <name evidence="2" type="ORF">LCGC14_3002130</name>
</gene>
<reference evidence="2" key="1">
    <citation type="journal article" date="2015" name="Nature">
        <title>Complex archaea that bridge the gap between prokaryotes and eukaryotes.</title>
        <authorList>
            <person name="Spang A."/>
            <person name="Saw J.H."/>
            <person name="Jorgensen S.L."/>
            <person name="Zaremba-Niedzwiedzka K."/>
            <person name="Martijn J."/>
            <person name="Lind A.E."/>
            <person name="van Eijk R."/>
            <person name="Schleper C."/>
            <person name="Guy L."/>
            <person name="Ettema T.J."/>
        </authorList>
    </citation>
    <scope>NUCLEOTIDE SEQUENCE</scope>
</reference>
<sequence>MKQTRFEESLLFATFMAFGYITGYTIGKYFATGLMHYFISTFLFLVYFTLAFYFIPALGIKKEEGGKEK</sequence>
<accession>A0A0F8Z8A1</accession>
<dbReference type="AlphaFoldDB" id="A0A0F8Z8A1"/>
<evidence type="ECO:0000313" key="2">
    <source>
        <dbReference type="EMBL" id="KKK62654.1"/>
    </source>
</evidence>
<organism evidence="2">
    <name type="scientific">marine sediment metagenome</name>
    <dbReference type="NCBI Taxonomy" id="412755"/>
    <lineage>
        <taxon>unclassified sequences</taxon>
        <taxon>metagenomes</taxon>
        <taxon>ecological metagenomes</taxon>
    </lineage>
</organism>